<keyword evidence="3" id="KW-1185">Reference proteome</keyword>
<accession>A0A251VDK9</accession>
<evidence type="ECO:0000313" key="3">
    <source>
        <dbReference type="Proteomes" id="UP000215914"/>
    </source>
</evidence>
<dbReference type="AlphaFoldDB" id="A0A251VDK9"/>
<organism evidence="2 3">
    <name type="scientific">Helianthus annuus</name>
    <name type="common">Common sunflower</name>
    <dbReference type="NCBI Taxonomy" id="4232"/>
    <lineage>
        <taxon>Eukaryota</taxon>
        <taxon>Viridiplantae</taxon>
        <taxon>Streptophyta</taxon>
        <taxon>Embryophyta</taxon>
        <taxon>Tracheophyta</taxon>
        <taxon>Spermatophyta</taxon>
        <taxon>Magnoliopsida</taxon>
        <taxon>eudicotyledons</taxon>
        <taxon>Gunneridae</taxon>
        <taxon>Pentapetalae</taxon>
        <taxon>asterids</taxon>
        <taxon>campanulids</taxon>
        <taxon>Asterales</taxon>
        <taxon>Asteraceae</taxon>
        <taxon>Asteroideae</taxon>
        <taxon>Heliantheae alliance</taxon>
        <taxon>Heliantheae</taxon>
        <taxon>Helianthus</taxon>
    </lineage>
</organism>
<reference evidence="1" key="3">
    <citation type="submission" date="2020-06" db="EMBL/GenBank/DDBJ databases">
        <title>Helianthus annuus Genome sequencing and assembly Release 2.</title>
        <authorList>
            <person name="Gouzy J."/>
            <person name="Langlade N."/>
            <person name="Munos S."/>
        </authorList>
    </citation>
    <scope>NUCLEOTIDE SEQUENCE</scope>
    <source>
        <tissue evidence="1">Leaves</tissue>
    </source>
</reference>
<sequence>MWPEKQPSPEEAAKLVFEALEKVHHGYVFVSDLEGFLRYYGLSAYDPAPPRPSFVYGLVPPPLLCGEASSVEEDETMESSCDKANSLLKTLPPWTFAEHGPRFTMETLPVDEAHVFQEEATDLTVFVAVKEFGLLPSKMLRIISQYKAALASRDEDQAQKLLDKLNEGEYQYLLCSSHIL</sequence>
<dbReference type="InParanoid" id="A0A251VDK9"/>
<evidence type="ECO:0000313" key="2">
    <source>
        <dbReference type="EMBL" id="OTG33707.1"/>
    </source>
</evidence>
<reference evidence="2" key="2">
    <citation type="submission" date="2017-02" db="EMBL/GenBank/DDBJ databases">
        <title>Sunflower complete genome.</title>
        <authorList>
            <person name="Langlade N."/>
            <person name="Munos S."/>
        </authorList>
    </citation>
    <scope>NUCLEOTIDE SEQUENCE [LARGE SCALE GENOMIC DNA]</scope>
    <source>
        <tissue evidence="2">Leaves</tissue>
    </source>
</reference>
<evidence type="ECO:0000313" key="1">
    <source>
        <dbReference type="EMBL" id="KAF5817685.1"/>
    </source>
</evidence>
<dbReference type="EMBL" id="CM007891">
    <property type="protein sequence ID" value="OTG33707.1"/>
    <property type="molecule type" value="Genomic_DNA"/>
</dbReference>
<name>A0A251VDK9_HELAN</name>
<reference evidence="1 3" key="1">
    <citation type="journal article" date="2017" name="Nature">
        <title>The sunflower genome provides insights into oil metabolism, flowering and Asterid evolution.</title>
        <authorList>
            <person name="Badouin H."/>
            <person name="Gouzy J."/>
            <person name="Grassa C.J."/>
            <person name="Murat F."/>
            <person name="Staton S.E."/>
            <person name="Cottret L."/>
            <person name="Lelandais-Briere C."/>
            <person name="Owens G.L."/>
            <person name="Carrere S."/>
            <person name="Mayjonade B."/>
            <person name="Legrand L."/>
            <person name="Gill N."/>
            <person name="Kane N.C."/>
            <person name="Bowers J.E."/>
            <person name="Hubner S."/>
            <person name="Bellec A."/>
            <person name="Berard A."/>
            <person name="Berges H."/>
            <person name="Blanchet N."/>
            <person name="Boniface M.C."/>
            <person name="Brunel D."/>
            <person name="Catrice O."/>
            <person name="Chaidir N."/>
            <person name="Claudel C."/>
            <person name="Donnadieu C."/>
            <person name="Faraut T."/>
            <person name="Fievet G."/>
            <person name="Helmstetter N."/>
            <person name="King M."/>
            <person name="Knapp S.J."/>
            <person name="Lai Z."/>
            <person name="Le Paslier M.C."/>
            <person name="Lippi Y."/>
            <person name="Lorenzon L."/>
            <person name="Mandel J.R."/>
            <person name="Marage G."/>
            <person name="Marchand G."/>
            <person name="Marquand E."/>
            <person name="Bret-Mestries E."/>
            <person name="Morien E."/>
            <person name="Nambeesan S."/>
            <person name="Nguyen T."/>
            <person name="Pegot-Espagnet P."/>
            <person name="Pouilly N."/>
            <person name="Raftis F."/>
            <person name="Sallet E."/>
            <person name="Schiex T."/>
            <person name="Thomas J."/>
            <person name="Vandecasteele C."/>
            <person name="Vares D."/>
            <person name="Vear F."/>
            <person name="Vautrin S."/>
            <person name="Crespi M."/>
            <person name="Mangin B."/>
            <person name="Burke J.M."/>
            <person name="Salse J."/>
            <person name="Munos S."/>
            <person name="Vincourt P."/>
            <person name="Rieseberg L.H."/>
            <person name="Langlade N.B."/>
        </authorList>
    </citation>
    <scope>NUCLEOTIDE SEQUENCE [LARGE SCALE GENOMIC DNA]</scope>
    <source>
        <strain evidence="3">cv. SF193</strain>
        <tissue evidence="1">Leaves</tissue>
    </source>
</reference>
<proteinExistence type="predicted"/>
<gene>
    <name evidence="2" type="ORF">HannXRQ_Chr02g0037641</name>
    <name evidence="1" type="ORF">HanXRQr2_Chr02g0055961</name>
</gene>
<dbReference type="Gramene" id="mRNA:HanXRQr2_Chr02g0055961">
    <property type="protein sequence ID" value="mRNA:HanXRQr2_Chr02g0055961"/>
    <property type="gene ID" value="HanXRQr2_Chr02g0055961"/>
</dbReference>
<dbReference type="EMBL" id="MNCJ02000317">
    <property type="protein sequence ID" value="KAF5817685.1"/>
    <property type="molecule type" value="Genomic_DNA"/>
</dbReference>
<protein>
    <submittedName>
        <fullName evidence="2">Uncharacterized protein</fullName>
    </submittedName>
</protein>
<dbReference type="Proteomes" id="UP000215914">
    <property type="component" value="Chromosome 2"/>
</dbReference>